<proteinExistence type="predicted"/>
<evidence type="ECO:0000313" key="2">
    <source>
        <dbReference type="Proteomes" id="UP001597308"/>
    </source>
</evidence>
<dbReference type="EMBL" id="JBHUER010000001">
    <property type="protein sequence ID" value="MFD1701707.1"/>
    <property type="molecule type" value="Genomic_DNA"/>
</dbReference>
<organism evidence="1 2">
    <name type="scientific">Methylopila henanensis</name>
    <dbReference type="NCBI Taxonomy" id="873516"/>
    <lineage>
        <taxon>Bacteria</taxon>
        <taxon>Pseudomonadati</taxon>
        <taxon>Pseudomonadota</taxon>
        <taxon>Alphaproteobacteria</taxon>
        <taxon>Hyphomicrobiales</taxon>
        <taxon>Methylopilaceae</taxon>
        <taxon>Methylopila</taxon>
    </lineage>
</organism>
<feature type="non-terminal residue" evidence="1">
    <location>
        <position position="1"/>
    </location>
</feature>
<protein>
    <submittedName>
        <fullName evidence="1">Uncharacterized protein</fullName>
    </submittedName>
</protein>
<accession>A0ABW4K1U5</accession>
<name>A0ABW4K1U5_9HYPH</name>
<sequence>GSIADFTASVAVDSGVGSPSDYDQSIQALDAYLAQFAAKDQRRALLAALEALSSLKLTGETGAAAKEEIVRRLTVGS</sequence>
<dbReference type="Proteomes" id="UP001597308">
    <property type="component" value="Unassembled WGS sequence"/>
</dbReference>
<keyword evidence="2" id="KW-1185">Reference proteome</keyword>
<gene>
    <name evidence="1" type="ORF">ACFSCV_01695</name>
</gene>
<evidence type="ECO:0000313" key="1">
    <source>
        <dbReference type="EMBL" id="MFD1701707.1"/>
    </source>
</evidence>
<comment type="caution">
    <text evidence="1">The sequence shown here is derived from an EMBL/GenBank/DDBJ whole genome shotgun (WGS) entry which is preliminary data.</text>
</comment>
<dbReference type="RefSeq" id="WP_378796373.1">
    <property type="nucleotide sequence ID" value="NZ_JBHUER010000001.1"/>
</dbReference>
<reference evidence="2" key="1">
    <citation type="journal article" date="2019" name="Int. J. Syst. Evol. Microbiol.">
        <title>The Global Catalogue of Microorganisms (GCM) 10K type strain sequencing project: providing services to taxonomists for standard genome sequencing and annotation.</title>
        <authorList>
            <consortium name="The Broad Institute Genomics Platform"/>
            <consortium name="The Broad Institute Genome Sequencing Center for Infectious Disease"/>
            <person name="Wu L."/>
            <person name="Ma J."/>
        </authorList>
    </citation>
    <scope>NUCLEOTIDE SEQUENCE [LARGE SCALE GENOMIC DNA]</scope>
    <source>
        <strain evidence="2">KCTC 23707</strain>
    </source>
</reference>